<evidence type="ECO:0000313" key="1">
    <source>
        <dbReference type="EMBL" id="MBB4002479.1"/>
    </source>
</evidence>
<reference evidence="1 2" key="1">
    <citation type="submission" date="2020-08" db="EMBL/GenBank/DDBJ databases">
        <title>Genomic Encyclopedia of Type Strains, Phase IV (KMG-IV): sequencing the most valuable type-strain genomes for metagenomic binning, comparative biology and taxonomic classification.</title>
        <authorList>
            <person name="Goeker M."/>
        </authorList>
    </citation>
    <scope>NUCLEOTIDE SEQUENCE [LARGE SCALE GENOMIC DNA]</scope>
    <source>
        <strain evidence="1 2">DSM 103570</strain>
    </source>
</reference>
<evidence type="ECO:0008006" key="3">
    <source>
        <dbReference type="Google" id="ProtNLM"/>
    </source>
</evidence>
<protein>
    <recommendedName>
        <fullName evidence="3">Flagellar protein FlgN</fullName>
    </recommendedName>
</protein>
<name>A0A7W6MP21_9HYPH</name>
<accession>A0A7W6MP21</accession>
<proteinExistence type="predicted"/>
<evidence type="ECO:0000313" key="2">
    <source>
        <dbReference type="Proteomes" id="UP000588647"/>
    </source>
</evidence>
<dbReference type="EMBL" id="JACIEM010000001">
    <property type="protein sequence ID" value="MBB4002479.1"/>
    <property type="molecule type" value="Genomic_DNA"/>
</dbReference>
<organism evidence="1 2">
    <name type="scientific">Aurantimonas endophytica</name>
    <dbReference type="NCBI Taxonomy" id="1522175"/>
    <lineage>
        <taxon>Bacteria</taxon>
        <taxon>Pseudomonadati</taxon>
        <taxon>Pseudomonadota</taxon>
        <taxon>Alphaproteobacteria</taxon>
        <taxon>Hyphomicrobiales</taxon>
        <taxon>Aurantimonadaceae</taxon>
        <taxon>Aurantimonas</taxon>
    </lineage>
</organism>
<dbReference type="Proteomes" id="UP000588647">
    <property type="component" value="Unassembled WGS sequence"/>
</dbReference>
<gene>
    <name evidence="1" type="ORF">GGR03_001526</name>
</gene>
<dbReference type="RefSeq" id="WP_183206921.1">
    <property type="nucleotide sequence ID" value="NZ_JAAAMM010000001.1"/>
</dbReference>
<sequence>MNIALAKAVDRLEGILAAETAALDRGTAIDLAEITGRKNQSLLELTRLAKSVPATPDPVLDERLGRLKEVVEANRHMLELHVRASHDISAMISRSIAEAESDGTYSAALGRRDLPR</sequence>
<keyword evidence="2" id="KW-1185">Reference proteome</keyword>
<comment type="caution">
    <text evidence="1">The sequence shown here is derived from an EMBL/GenBank/DDBJ whole genome shotgun (WGS) entry which is preliminary data.</text>
</comment>
<dbReference type="AlphaFoldDB" id="A0A7W6MP21"/>